<organism evidence="2 3">
    <name type="scientific">Crocosphaera watsonii WH 8501</name>
    <dbReference type="NCBI Taxonomy" id="165597"/>
    <lineage>
        <taxon>Bacteria</taxon>
        <taxon>Bacillati</taxon>
        <taxon>Cyanobacteriota</taxon>
        <taxon>Cyanophyceae</taxon>
        <taxon>Oscillatoriophycideae</taxon>
        <taxon>Chroococcales</taxon>
        <taxon>Aphanothecaceae</taxon>
        <taxon>Crocosphaera</taxon>
    </lineage>
</organism>
<accession>Q4C0G2</accession>
<sequence length="93" mass="10403">MHIMNALTIIWIALPLFIGFSIYLLPSICRYLALGVAIVSLVYGLKTSSLSAALDFNLLDNFGVILLIDNLSGFFYFNQCFSNFRGYSLLLVQ</sequence>
<feature type="transmembrane region" description="Helical" evidence="1">
    <location>
        <begin position="58"/>
        <end position="77"/>
    </location>
</feature>
<keyword evidence="1" id="KW-1133">Transmembrane helix</keyword>
<dbReference type="AlphaFoldDB" id="Q4C0G2"/>
<evidence type="ECO:0000313" key="3">
    <source>
        <dbReference type="Proteomes" id="UP000003922"/>
    </source>
</evidence>
<gene>
    <name evidence="2" type="ORF">CwatDRAFT_2973</name>
</gene>
<evidence type="ECO:0000256" key="1">
    <source>
        <dbReference type="SAM" id="Phobius"/>
    </source>
</evidence>
<reference evidence="2" key="1">
    <citation type="submission" date="2004-02" db="EMBL/GenBank/DDBJ databases">
        <authorList>
            <consortium name="DOE Joint Genome Institute"/>
        </authorList>
    </citation>
    <scope>NUCLEOTIDE SEQUENCE [LARGE SCALE GENOMIC DNA]</scope>
    <source>
        <strain evidence="2">WH 8501</strain>
    </source>
</reference>
<keyword evidence="1" id="KW-0472">Membrane</keyword>
<name>Q4C0G2_CROWT</name>
<protein>
    <submittedName>
        <fullName evidence="2">Uncharacterized protein</fullName>
    </submittedName>
</protein>
<feature type="transmembrane region" description="Helical" evidence="1">
    <location>
        <begin position="32"/>
        <end position="52"/>
    </location>
</feature>
<dbReference type="EMBL" id="AADV02000059">
    <property type="protein sequence ID" value="EAM49641.1"/>
    <property type="molecule type" value="Genomic_DNA"/>
</dbReference>
<keyword evidence="3" id="KW-1185">Reference proteome</keyword>
<dbReference type="KEGG" id="cwa:CwatDRAFT_2973"/>
<keyword evidence="1" id="KW-0812">Transmembrane</keyword>
<comment type="caution">
    <text evidence="2">The sequence shown here is derived from an EMBL/GenBank/DDBJ whole genome shotgun (WGS) entry which is preliminary data.</text>
</comment>
<reference evidence="2" key="3">
    <citation type="submission" date="2016-12" db="EMBL/GenBank/DDBJ databases">
        <title>Annotation of the draft genome assembly of Crocosphaera watsonii WH 8501.</title>
        <authorList>
            <consortium name="US DOE Joint Genome Institute (JGI-ORNL)"/>
            <person name="Larimer F."/>
            <person name="Land M."/>
        </authorList>
    </citation>
    <scope>NUCLEOTIDE SEQUENCE</scope>
    <source>
        <strain evidence="2">WH 8501</strain>
    </source>
</reference>
<dbReference type="Proteomes" id="UP000003922">
    <property type="component" value="Unassembled WGS sequence"/>
</dbReference>
<reference evidence="2" key="2">
    <citation type="submission" date="2005-06" db="EMBL/GenBank/DDBJ databases">
        <title>Sequencing of the draft genome and assembly of Crocosphaera watsonii WH 8501.</title>
        <authorList>
            <consortium name="US DOE Joint Genome Institute (JGI-PGF)"/>
            <person name="Copeland A."/>
            <person name="Lucas S."/>
            <person name="Lapidus A."/>
            <person name="Barry K."/>
            <person name="Detter C."/>
            <person name="Glavina T."/>
            <person name="Hammon N."/>
            <person name="Israni S."/>
            <person name="Pitluck S."/>
            <person name="Richardson P."/>
        </authorList>
    </citation>
    <scope>NUCLEOTIDE SEQUENCE [LARGE SCALE GENOMIC DNA]</scope>
    <source>
        <strain evidence="2">WH 8501</strain>
    </source>
</reference>
<evidence type="ECO:0000313" key="2">
    <source>
        <dbReference type="EMBL" id="EAM49641.1"/>
    </source>
</evidence>
<feature type="transmembrane region" description="Helical" evidence="1">
    <location>
        <begin position="6"/>
        <end position="25"/>
    </location>
</feature>
<proteinExistence type="predicted"/>